<keyword evidence="5 11" id="KW-1133">Transmembrane helix</keyword>
<dbReference type="InterPro" id="IPR036971">
    <property type="entry name" value="PDEase_catalytic_dom_sf"/>
</dbReference>
<accession>A0A2K3CTS8</accession>
<feature type="domain" description="PDEase" evidence="13">
    <location>
        <begin position="743"/>
        <end position="1117"/>
    </location>
</feature>
<dbReference type="SMART" id="SM01079">
    <property type="entry name" value="CHASE"/>
    <property type="match status" value="1"/>
</dbReference>
<feature type="region of interest" description="Disordered" evidence="10">
    <location>
        <begin position="589"/>
        <end position="615"/>
    </location>
</feature>
<dbReference type="KEGG" id="cre:CHLRE_16g664200v5"/>
<evidence type="ECO:0000259" key="13">
    <source>
        <dbReference type="PROSITE" id="PS51845"/>
    </source>
</evidence>
<feature type="binding site" evidence="9">
    <location>
        <position position="863"/>
    </location>
    <ligand>
        <name>Zn(2+)</name>
        <dbReference type="ChEBI" id="CHEBI:29105"/>
        <label>1</label>
    </ligand>
</feature>
<evidence type="ECO:0000256" key="6">
    <source>
        <dbReference type="ARBA" id="ARBA00023136"/>
    </source>
</evidence>
<feature type="compositionally biased region" description="Low complexity" evidence="10">
    <location>
        <begin position="1137"/>
        <end position="1163"/>
    </location>
</feature>
<feature type="region of interest" description="Disordered" evidence="10">
    <location>
        <begin position="1115"/>
        <end position="1204"/>
    </location>
</feature>
<evidence type="ECO:0000256" key="11">
    <source>
        <dbReference type="SAM" id="Phobius"/>
    </source>
</evidence>
<feature type="binding site" evidence="8">
    <location>
        <position position="1074"/>
    </location>
    <ligand>
        <name>AMP</name>
        <dbReference type="ChEBI" id="CHEBI:456215"/>
    </ligand>
</feature>
<evidence type="ECO:0000256" key="5">
    <source>
        <dbReference type="ARBA" id="ARBA00022989"/>
    </source>
</evidence>
<dbReference type="ExpressionAtlas" id="A0A2K3CTS8">
    <property type="expression patterns" value="baseline and differential"/>
</dbReference>
<evidence type="ECO:0000256" key="7">
    <source>
        <dbReference type="PIRSR" id="PIRSR623088-1"/>
    </source>
</evidence>
<keyword evidence="2 11" id="KW-0812">Transmembrane</keyword>
<feature type="region of interest" description="Disordered" evidence="10">
    <location>
        <begin position="957"/>
        <end position="985"/>
    </location>
</feature>
<dbReference type="PRINTS" id="PR00387">
    <property type="entry name" value="PDIESTERASE1"/>
</dbReference>
<keyword evidence="4" id="KW-0378">Hydrolase</keyword>
<proteinExistence type="predicted"/>
<dbReference type="InterPro" id="IPR042240">
    <property type="entry name" value="CHASE_sf"/>
</dbReference>
<evidence type="ECO:0000259" key="12">
    <source>
        <dbReference type="PROSITE" id="PS50839"/>
    </source>
</evidence>
<dbReference type="SMART" id="SM00471">
    <property type="entry name" value="HDc"/>
    <property type="match status" value="1"/>
</dbReference>
<dbReference type="SUPFAM" id="SSF109604">
    <property type="entry name" value="HD-domain/PDEase-like"/>
    <property type="match status" value="1"/>
</dbReference>
<feature type="compositionally biased region" description="Gly residues" evidence="10">
    <location>
        <begin position="651"/>
        <end position="661"/>
    </location>
</feature>
<evidence type="ECO:0000256" key="4">
    <source>
        <dbReference type="ARBA" id="ARBA00022801"/>
    </source>
</evidence>
<feature type="binding site" evidence="8">
    <location>
        <begin position="822"/>
        <end position="826"/>
    </location>
    <ligand>
        <name>AMP</name>
        <dbReference type="ChEBI" id="CHEBI:456215"/>
    </ligand>
</feature>
<dbReference type="GO" id="GO:0046872">
    <property type="term" value="F:metal ion binding"/>
    <property type="evidence" value="ECO:0007669"/>
    <property type="project" value="UniProtKB-KW"/>
</dbReference>
<keyword evidence="3 9" id="KW-0479">Metal-binding</keyword>
<dbReference type="InParanoid" id="A0A2K3CTS8"/>
<evidence type="ECO:0000256" key="10">
    <source>
        <dbReference type="SAM" id="MobiDB-lite"/>
    </source>
</evidence>
<feature type="transmembrane region" description="Helical" evidence="11">
    <location>
        <begin position="315"/>
        <end position="339"/>
    </location>
</feature>
<dbReference type="Proteomes" id="UP000006906">
    <property type="component" value="Chromosome 16"/>
</dbReference>
<dbReference type="Gene3D" id="3.30.450.350">
    <property type="entry name" value="CHASE domain"/>
    <property type="match status" value="1"/>
</dbReference>
<evidence type="ECO:0000256" key="8">
    <source>
        <dbReference type="PIRSR" id="PIRSR623088-2"/>
    </source>
</evidence>
<dbReference type="InterPro" id="IPR023088">
    <property type="entry name" value="PDEase"/>
</dbReference>
<feature type="region of interest" description="Disordered" evidence="10">
    <location>
        <begin position="632"/>
        <end position="670"/>
    </location>
</feature>
<gene>
    <name evidence="14" type="ORF">CHLRE_16g664200v5</name>
</gene>
<feature type="binding site" evidence="9">
    <location>
        <position position="864"/>
    </location>
    <ligand>
        <name>Zn(2+)</name>
        <dbReference type="ChEBI" id="CHEBI:29105"/>
        <label>2</label>
    </ligand>
</feature>
<feature type="domain" description="CHASE" evidence="12">
    <location>
        <begin position="138"/>
        <end position="258"/>
    </location>
</feature>
<evidence type="ECO:0000256" key="9">
    <source>
        <dbReference type="PIRSR" id="PIRSR623088-3"/>
    </source>
</evidence>
<dbReference type="STRING" id="3055.A0A2K3CTS8"/>
<feature type="region of interest" description="Disordered" evidence="10">
    <location>
        <begin position="686"/>
        <end position="750"/>
    </location>
</feature>
<dbReference type="Pfam" id="PF03924">
    <property type="entry name" value="CHASE"/>
    <property type="match status" value="1"/>
</dbReference>
<dbReference type="GO" id="GO:0016020">
    <property type="term" value="C:membrane"/>
    <property type="evidence" value="ECO:0007669"/>
    <property type="project" value="UniProtKB-SubCell"/>
</dbReference>
<dbReference type="PROSITE" id="PS50839">
    <property type="entry name" value="CHASE"/>
    <property type="match status" value="1"/>
</dbReference>
<dbReference type="Gene3D" id="1.10.1300.10">
    <property type="entry name" value="3'5'-cyclic nucleotide phosphodiesterase, catalytic domain"/>
    <property type="match status" value="1"/>
</dbReference>
<feature type="binding site" evidence="9">
    <location>
        <position position="864"/>
    </location>
    <ligand>
        <name>Zn(2+)</name>
        <dbReference type="ChEBI" id="CHEBI:29105"/>
        <label>1</label>
    </ligand>
</feature>
<dbReference type="GO" id="GO:0004115">
    <property type="term" value="F:3',5'-cyclic-AMP phosphodiesterase activity"/>
    <property type="evidence" value="ECO:0000318"/>
    <property type="project" value="GO_Central"/>
</dbReference>
<keyword evidence="6 11" id="KW-0472">Membrane</keyword>
<dbReference type="PANTHER" id="PTHR11347">
    <property type="entry name" value="CYCLIC NUCLEOTIDE PHOSPHODIESTERASE"/>
    <property type="match status" value="1"/>
</dbReference>
<dbReference type="Pfam" id="PF00233">
    <property type="entry name" value="PDEase_I"/>
    <property type="match status" value="1"/>
</dbReference>
<keyword evidence="15" id="KW-1185">Reference proteome</keyword>
<feature type="compositionally biased region" description="Basic and acidic residues" evidence="10">
    <location>
        <begin position="711"/>
        <end position="729"/>
    </location>
</feature>
<sequence>MDEAFHRRPRNRLGIKYWLKFAQAEVLATFRIILRYPISTLLLPFIAFALTLGIGVWSLTTVRNAQVDANRERGAIMALDVAVWLRQQLSTAIAPALLAAAVVQYDSRWSAVEPLFQGLAPAMLAQAPNNSIRALQLQPSGVIRSVYPLNGNENAIGLNLFTSASNKEGALKTVRDRTMTLSGPLNLVQGFYGVIVRQPVFVRGSAPNATFGVPDPLPNPACGEPCTYNSSTGLFWGFIGVVVDVDALTDTDSKLESLRHMGYSYSITVVGAAQGSRPVAESAEPPKDPVTAMVALPNAQWEVAVAPKDGWNTNWYGGLLAGVIVLSLVVSGALLLALVSRRRHQQLLEAVLPRSLIRELDADGGSSLNIGNRRTALQAIGAYWGVLGGETPADLLLDMMSDLLEGFTPELCDVVFIRTALLRNMDLYTPIDVKNHIKGANLDAEVAQALMQQLVGAGPRSGLWDPAQFNMDLAAAGNGTDIEEDVERNSNPANEAHAGTFDLFSTTLAFIVSSEAVAMGRFSMTPSGVRQVPSNVDSDGPESVLPAFARGSSVLGGVMGALRGLQREREVTFSASGLTLVADSDGAAAIGDGPEASGGGGAGSGAPTRAQSGGGMRGFLAAAGMSVKRRSSIMSVASSQQQYPSTDGAAASGGGGGGAGSPNGLRLTVPGAPVASHVQMEEGLAHRAGSVSGRTPPQGHRSSRRMALFANKERRDSLGPREYRERRTSTESAPGAEANSTPAQPSPPPVIADEVERLLVKADSWHFDMLEVAKATNGHALSVTGFFIIQRAGLIRRFKLNPVVLARFLRCVESGYVNTPYHNSTHAADVLQMLHVIIHNAQLHVHYLDELGLLAMYFAAVIHDFGHPGLTGDFLVNTSDQLALRYNDRSPLENHHCAAAFTLMRRPEFGLLAPLSAAERSSFRKQVIELVLATDMKQHFSILSHFNTVHRLAAYSQQQQAQPAATPQPPGTMLTKTPTLQRRSSGDLREVVVSGGPDTVAPPKPLDDTERSLSLQVALKCADISNLGRELECYKRWVALLEEEMFLQGDKERELGISISPLCDRTKVGVSKSQTGFFDFVALPLVHAMSSAFPGAAKLNRFFLDNYNYWKKPVEASSGGPNGTGAVPPTPSGGASGKSVAAVAPEPQSAAGQPAAAQLEQPEPQTPPQPRQGAQGPPLDFKPGGAEGPKKQEAAPLPVNGGPV</sequence>
<evidence type="ECO:0008006" key="16">
    <source>
        <dbReference type="Google" id="ProtNLM"/>
    </source>
</evidence>
<protein>
    <recommendedName>
        <fullName evidence="16">Phosphodiesterase</fullName>
    </recommendedName>
</protein>
<feature type="binding site" evidence="9">
    <location>
        <position position="1023"/>
    </location>
    <ligand>
        <name>Zn(2+)</name>
        <dbReference type="ChEBI" id="CHEBI:29105"/>
        <label>1</label>
    </ligand>
</feature>
<reference evidence="14 15" key="1">
    <citation type="journal article" date="2007" name="Science">
        <title>The Chlamydomonas genome reveals the evolution of key animal and plant functions.</title>
        <authorList>
            <person name="Merchant S.S."/>
            <person name="Prochnik S.E."/>
            <person name="Vallon O."/>
            <person name="Harris E.H."/>
            <person name="Karpowicz S.J."/>
            <person name="Witman G.B."/>
            <person name="Terry A."/>
            <person name="Salamov A."/>
            <person name="Fritz-Laylin L.K."/>
            <person name="Marechal-Drouard L."/>
            <person name="Marshall W.F."/>
            <person name="Qu L.H."/>
            <person name="Nelson D.R."/>
            <person name="Sanderfoot A.A."/>
            <person name="Spalding M.H."/>
            <person name="Kapitonov V.V."/>
            <person name="Ren Q."/>
            <person name="Ferris P."/>
            <person name="Lindquist E."/>
            <person name="Shapiro H."/>
            <person name="Lucas S.M."/>
            <person name="Grimwood J."/>
            <person name="Schmutz J."/>
            <person name="Cardol P."/>
            <person name="Cerutti H."/>
            <person name="Chanfreau G."/>
            <person name="Chen C.L."/>
            <person name="Cognat V."/>
            <person name="Croft M.T."/>
            <person name="Dent R."/>
            <person name="Dutcher S."/>
            <person name="Fernandez E."/>
            <person name="Fukuzawa H."/>
            <person name="Gonzalez-Ballester D."/>
            <person name="Gonzalez-Halphen D."/>
            <person name="Hallmann A."/>
            <person name="Hanikenne M."/>
            <person name="Hippler M."/>
            <person name="Inwood W."/>
            <person name="Jabbari K."/>
            <person name="Kalanon M."/>
            <person name="Kuras R."/>
            <person name="Lefebvre P.A."/>
            <person name="Lemaire S.D."/>
            <person name="Lobanov A.V."/>
            <person name="Lohr M."/>
            <person name="Manuell A."/>
            <person name="Meier I."/>
            <person name="Mets L."/>
            <person name="Mittag M."/>
            <person name="Mittelmeier T."/>
            <person name="Moroney J.V."/>
            <person name="Moseley J."/>
            <person name="Napoli C."/>
            <person name="Nedelcu A.M."/>
            <person name="Niyogi K."/>
            <person name="Novoselov S.V."/>
            <person name="Paulsen I.T."/>
            <person name="Pazour G."/>
            <person name="Purton S."/>
            <person name="Ral J.P."/>
            <person name="Riano-Pachon D.M."/>
            <person name="Riekhof W."/>
            <person name="Rymarquis L."/>
            <person name="Schroda M."/>
            <person name="Stern D."/>
            <person name="Umen J."/>
            <person name="Willows R."/>
            <person name="Wilson N."/>
            <person name="Zimmer S.L."/>
            <person name="Allmer J."/>
            <person name="Balk J."/>
            <person name="Bisova K."/>
            <person name="Chen C.J."/>
            <person name="Elias M."/>
            <person name="Gendler K."/>
            <person name="Hauser C."/>
            <person name="Lamb M.R."/>
            <person name="Ledford H."/>
            <person name="Long J.C."/>
            <person name="Minagawa J."/>
            <person name="Page M.D."/>
            <person name="Pan J."/>
            <person name="Pootakham W."/>
            <person name="Roje S."/>
            <person name="Rose A."/>
            <person name="Stahlberg E."/>
            <person name="Terauchi A.M."/>
            <person name="Yang P."/>
            <person name="Ball S."/>
            <person name="Bowler C."/>
            <person name="Dieckmann C.L."/>
            <person name="Gladyshev V.N."/>
            <person name="Green P."/>
            <person name="Jorgensen R."/>
            <person name="Mayfield S."/>
            <person name="Mueller-Roeber B."/>
            <person name="Rajamani S."/>
            <person name="Sayre R.T."/>
            <person name="Brokstein P."/>
            <person name="Dubchak I."/>
            <person name="Goodstein D."/>
            <person name="Hornick L."/>
            <person name="Huang Y.W."/>
            <person name="Jhaveri J."/>
            <person name="Luo Y."/>
            <person name="Martinez D."/>
            <person name="Ngau W.C."/>
            <person name="Otillar B."/>
            <person name="Poliakov A."/>
            <person name="Porter A."/>
            <person name="Szajkowski L."/>
            <person name="Werner G."/>
            <person name="Zhou K."/>
            <person name="Grigoriev I.V."/>
            <person name="Rokhsar D.S."/>
            <person name="Grossman A.R."/>
        </authorList>
    </citation>
    <scope>NUCLEOTIDE SEQUENCE [LARGE SCALE GENOMIC DNA]</scope>
    <source>
        <strain evidence="15">CC-503</strain>
    </source>
</reference>
<dbReference type="RefSeq" id="XP_042915684.1">
    <property type="nucleotide sequence ID" value="XM_043071041.1"/>
</dbReference>
<evidence type="ECO:0000256" key="3">
    <source>
        <dbReference type="ARBA" id="ARBA00022723"/>
    </source>
</evidence>
<dbReference type="GO" id="GO:0007165">
    <property type="term" value="P:signal transduction"/>
    <property type="evidence" value="ECO:0007669"/>
    <property type="project" value="InterPro"/>
</dbReference>
<dbReference type="InterPro" id="IPR003607">
    <property type="entry name" value="HD/PDEase_dom"/>
</dbReference>
<feature type="binding site" evidence="8">
    <location>
        <position position="864"/>
    </location>
    <ligand>
        <name>AMP</name>
        <dbReference type="ChEBI" id="CHEBI:456215"/>
    </ligand>
</feature>
<feature type="binding site" evidence="8">
    <location>
        <position position="1023"/>
    </location>
    <ligand>
        <name>AMP</name>
        <dbReference type="ChEBI" id="CHEBI:456215"/>
    </ligand>
</feature>
<feature type="compositionally biased region" description="Polar residues" evidence="10">
    <location>
        <begin position="632"/>
        <end position="645"/>
    </location>
</feature>
<dbReference type="GO" id="GO:0047555">
    <property type="term" value="F:3',5'-cyclic-GMP phosphodiesterase activity"/>
    <property type="evidence" value="ECO:0000318"/>
    <property type="project" value="GO_Central"/>
</dbReference>
<dbReference type="EMBL" id="CM008977">
    <property type="protein sequence ID" value="PNW71676.1"/>
    <property type="molecule type" value="Genomic_DNA"/>
</dbReference>
<feature type="transmembrane region" description="Helical" evidence="11">
    <location>
        <begin position="41"/>
        <end position="60"/>
    </location>
</feature>
<dbReference type="InterPro" id="IPR006189">
    <property type="entry name" value="CHASE_dom"/>
</dbReference>
<dbReference type="InterPro" id="IPR002073">
    <property type="entry name" value="PDEase_catalytic_dom"/>
</dbReference>
<dbReference type="GO" id="GO:0141162">
    <property type="term" value="P:negative regulation of cAMP/PKA signal transduction"/>
    <property type="evidence" value="ECO:0000318"/>
    <property type="project" value="GO_Central"/>
</dbReference>
<evidence type="ECO:0000313" key="15">
    <source>
        <dbReference type="Proteomes" id="UP000006906"/>
    </source>
</evidence>
<dbReference type="OrthoDB" id="546632at2759"/>
<feature type="binding site" evidence="9">
    <location>
        <position position="826"/>
    </location>
    <ligand>
        <name>Zn(2+)</name>
        <dbReference type="ChEBI" id="CHEBI:29105"/>
        <label>1</label>
    </ligand>
</feature>
<name>A0A2K3CTS8_CHLRE</name>
<dbReference type="Gramene" id="PNW71676">
    <property type="protein sequence ID" value="PNW71676"/>
    <property type="gene ID" value="CHLRE_16g664200v5"/>
</dbReference>
<evidence type="ECO:0000256" key="2">
    <source>
        <dbReference type="ARBA" id="ARBA00022692"/>
    </source>
</evidence>
<dbReference type="CDD" id="cd00077">
    <property type="entry name" value="HDc"/>
    <property type="match status" value="1"/>
</dbReference>
<evidence type="ECO:0000313" key="14">
    <source>
        <dbReference type="EMBL" id="PNW71676.1"/>
    </source>
</evidence>
<feature type="active site" description="Proton donor" evidence="7">
    <location>
        <position position="822"/>
    </location>
</feature>
<feature type="compositionally biased region" description="Polar residues" evidence="10">
    <location>
        <begin position="974"/>
        <end position="983"/>
    </location>
</feature>
<dbReference type="GeneID" id="66056589"/>
<dbReference type="PROSITE" id="PS51845">
    <property type="entry name" value="PDEASE_I_2"/>
    <property type="match status" value="1"/>
</dbReference>
<organism evidence="14 15">
    <name type="scientific">Chlamydomonas reinhardtii</name>
    <name type="common">Chlamydomonas smithii</name>
    <dbReference type="NCBI Taxonomy" id="3055"/>
    <lineage>
        <taxon>Eukaryota</taxon>
        <taxon>Viridiplantae</taxon>
        <taxon>Chlorophyta</taxon>
        <taxon>core chlorophytes</taxon>
        <taxon>Chlorophyceae</taxon>
        <taxon>CS clade</taxon>
        <taxon>Chlamydomonadales</taxon>
        <taxon>Chlamydomonadaceae</taxon>
        <taxon>Chlamydomonas</taxon>
    </lineage>
</organism>
<comment type="subcellular location">
    <subcellularLocation>
        <location evidence="1">Membrane</location>
    </subcellularLocation>
</comment>
<evidence type="ECO:0000256" key="1">
    <source>
        <dbReference type="ARBA" id="ARBA00004370"/>
    </source>
</evidence>
<dbReference type="AlphaFoldDB" id="A0A2K3CTS8"/>